<protein>
    <submittedName>
        <fullName evidence="1">Uncharacterized protein</fullName>
    </submittedName>
</protein>
<gene>
    <name evidence="1" type="ORF">CLOLEP_02211</name>
</gene>
<reference evidence="1 2" key="2">
    <citation type="submission" date="2007-08" db="EMBL/GenBank/DDBJ databases">
        <authorList>
            <person name="Fulton L."/>
            <person name="Clifton S."/>
            <person name="Fulton B."/>
            <person name="Xu J."/>
            <person name="Minx P."/>
            <person name="Pepin K.H."/>
            <person name="Johnson M."/>
            <person name="Thiruvilangam P."/>
            <person name="Bhonagiri V."/>
            <person name="Nash W.E."/>
            <person name="Wang C."/>
            <person name="Mardis E.R."/>
            <person name="Wilson R.K."/>
        </authorList>
    </citation>
    <scope>NUCLEOTIDE SEQUENCE [LARGE SCALE GENOMIC DNA]</scope>
    <source>
        <strain evidence="1 2">DSM 753</strain>
    </source>
</reference>
<organism evidence="1 2">
    <name type="scientific">[Clostridium] leptum DSM 753</name>
    <dbReference type="NCBI Taxonomy" id="428125"/>
    <lineage>
        <taxon>Bacteria</taxon>
        <taxon>Bacillati</taxon>
        <taxon>Bacillota</taxon>
        <taxon>Clostridia</taxon>
        <taxon>Eubacteriales</taxon>
        <taxon>Oscillospiraceae</taxon>
        <taxon>Oscillospiraceae incertae sedis</taxon>
    </lineage>
</organism>
<evidence type="ECO:0000313" key="2">
    <source>
        <dbReference type="Proteomes" id="UP000003490"/>
    </source>
</evidence>
<proteinExistence type="predicted"/>
<dbReference type="Proteomes" id="UP000003490">
    <property type="component" value="Unassembled WGS sequence"/>
</dbReference>
<reference evidence="1 2" key="1">
    <citation type="submission" date="2007-08" db="EMBL/GenBank/DDBJ databases">
        <title>Draft genome sequence of Clostridium leptum (DSM 753).</title>
        <authorList>
            <person name="Sudarsanam P."/>
            <person name="Ley R."/>
            <person name="Guruge J."/>
            <person name="Turnbaugh P.J."/>
            <person name="Mahowald M."/>
            <person name="Liep D."/>
            <person name="Gordon J."/>
        </authorList>
    </citation>
    <scope>NUCLEOTIDE SEQUENCE [LARGE SCALE GENOMIC DNA]</scope>
    <source>
        <strain evidence="1 2">DSM 753</strain>
    </source>
</reference>
<evidence type="ECO:0000313" key="1">
    <source>
        <dbReference type="EMBL" id="EDO60615.1"/>
    </source>
</evidence>
<dbReference type="AlphaFoldDB" id="A7VUG5"/>
<dbReference type="HOGENOM" id="CLU_3364262_0_0_9"/>
<dbReference type="EMBL" id="ABCB02000019">
    <property type="protein sequence ID" value="EDO60615.1"/>
    <property type="molecule type" value="Genomic_DNA"/>
</dbReference>
<sequence length="35" mass="4292">MMNCFENKRVEPLSKALRGSTFYDRRRKSIKIRFL</sequence>
<comment type="caution">
    <text evidence="1">The sequence shown here is derived from an EMBL/GenBank/DDBJ whole genome shotgun (WGS) entry which is preliminary data.</text>
</comment>
<accession>A7VUG5</accession>
<name>A7VUG5_9FIRM</name>